<name>A0A812EUJ9_ACAPH</name>
<accession>A0A812EUJ9</accession>
<sequence>MRPGLGDCIQQIDDARKTVVIMNSQDWALTSPTCKKLVWLTAVPSEANYTFFWQGLPQDDARQQGVGFALNTPFSTLAPVRPCHHQASRPKERSSHWELPQRRLRHGQPPTRRSTHPPPVPLTSTVDGTLLRDAIYTSAFGKKDRRNADWHETHWDEMQPASEAKRQPLLAYKQNSCVSTRDVHRAARSKAQQTARRCANNY</sequence>
<evidence type="ECO:0000256" key="1">
    <source>
        <dbReference type="SAM" id="MobiDB-lite"/>
    </source>
</evidence>
<organism evidence="2 3">
    <name type="scientific">Acanthosepion pharaonis</name>
    <name type="common">Pharaoh cuttlefish</name>
    <name type="synonym">Sepia pharaonis</name>
    <dbReference type="NCBI Taxonomy" id="158019"/>
    <lineage>
        <taxon>Eukaryota</taxon>
        <taxon>Metazoa</taxon>
        <taxon>Spiralia</taxon>
        <taxon>Lophotrochozoa</taxon>
        <taxon>Mollusca</taxon>
        <taxon>Cephalopoda</taxon>
        <taxon>Coleoidea</taxon>
        <taxon>Decapodiformes</taxon>
        <taxon>Sepiida</taxon>
        <taxon>Sepiina</taxon>
        <taxon>Sepiidae</taxon>
        <taxon>Acanthosepion</taxon>
    </lineage>
</organism>
<proteinExistence type="predicted"/>
<dbReference type="Proteomes" id="UP000597762">
    <property type="component" value="Unassembled WGS sequence"/>
</dbReference>
<gene>
    <name evidence="2" type="ORF">SPHA_77301</name>
</gene>
<dbReference type="AlphaFoldDB" id="A0A812EUJ9"/>
<evidence type="ECO:0000313" key="3">
    <source>
        <dbReference type="Proteomes" id="UP000597762"/>
    </source>
</evidence>
<feature type="compositionally biased region" description="Basic and acidic residues" evidence="1">
    <location>
        <begin position="89"/>
        <end position="101"/>
    </location>
</feature>
<dbReference type="EMBL" id="CAHIKZ030005513">
    <property type="protein sequence ID" value="CAE1327886.1"/>
    <property type="molecule type" value="Genomic_DNA"/>
</dbReference>
<keyword evidence="3" id="KW-1185">Reference proteome</keyword>
<feature type="region of interest" description="Disordered" evidence="1">
    <location>
        <begin position="79"/>
        <end position="125"/>
    </location>
</feature>
<protein>
    <submittedName>
        <fullName evidence="2">Uncharacterized protein</fullName>
    </submittedName>
</protein>
<evidence type="ECO:0000313" key="2">
    <source>
        <dbReference type="EMBL" id="CAE1327886.1"/>
    </source>
</evidence>
<reference evidence="2" key="1">
    <citation type="submission" date="2021-01" db="EMBL/GenBank/DDBJ databases">
        <authorList>
            <person name="Li R."/>
            <person name="Bekaert M."/>
        </authorList>
    </citation>
    <scope>NUCLEOTIDE SEQUENCE</scope>
    <source>
        <strain evidence="2">Farmed</strain>
    </source>
</reference>
<comment type="caution">
    <text evidence="2">The sequence shown here is derived from an EMBL/GenBank/DDBJ whole genome shotgun (WGS) entry which is preliminary data.</text>
</comment>